<feature type="domain" description="Bacteriophage T5 Orf172 DNA-binding" evidence="1">
    <location>
        <begin position="17"/>
        <end position="90"/>
    </location>
</feature>
<dbReference type="Proteomes" id="UP000294575">
    <property type="component" value="Unassembled WGS sequence"/>
</dbReference>
<proteinExistence type="predicted"/>
<protein>
    <submittedName>
        <fullName evidence="2">T5orf172 domain-containing protein</fullName>
    </submittedName>
</protein>
<name>A0A4R6TXW3_9GAMM</name>
<evidence type="ECO:0000313" key="2">
    <source>
        <dbReference type="EMBL" id="TDQ34643.1"/>
    </source>
</evidence>
<dbReference type="AlphaFoldDB" id="A0A4R6TXW3"/>
<evidence type="ECO:0000313" key="3">
    <source>
        <dbReference type="Proteomes" id="UP000294575"/>
    </source>
</evidence>
<sequence length="109" mass="12840">MSFDYERRGGFIYFIQESELRNIKIGFTSSHPEKRLRSLACGNSQELKIIGLKIDSKPLEAKLHKRFGDLHVRNEWYRPGEELMAYIDRLEYGSAFEEELQQFVKVPGR</sequence>
<dbReference type="OrthoDB" id="7058011at2"/>
<gene>
    <name evidence="2" type="ORF">DFQ45_1183</name>
</gene>
<dbReference type="Pfam" id="PF13455">
    <property type="entry name" value="MUG113"/>
    <property type="match status" value="1"/>
</dbReference>
<dbReference type="RefSeq" id="WP_101496119.1">
    <property type="nucleotide sequence ID" value="NZ_LNJZ01000004.1"/>
</dbReference>
<reference evidence="2 3" key="1">
    <citation type="submission" date="2019-03" db="EMBL/GenBank/DDBJ databases">
        <title>Genomic Encyclopedia of Type Strains, Phase IV (KMG-IV): sequencing the most valuable type-strain genomes for metagenomic binning, comparative biology and taxonomic classification.</title>
        <authorList>
            <person name="Goeker M."/>
        </authorList>
    </citation>
    <scope>NUCLEOTIDE SEQUENCE [LARGE SCALE GENOMIC DNA]</scope>
    <source>
        <strain evidence="2 3">DSM 28679</strain>
    </source>
</reference>
<keyword evidence="3" id="KW-1185">Reference proteome</keyword>
<accession>A0A4R6TXW3</accession>
<comment type="caution">
    <text evidence="2">The sequence shown here is derived from an EMBL/GenBank/DDBJ whole genome shotgun (WGS) entry which is preliminary data.</text>
</comment>
<dbReference type="SMART" id="SM00974">
    <property type="entry name" value="T5orf172"/>
    <property type="match status" value="1"/>
</dbReference>
<organism evidence="2 3">
    <name type="scientific">Thiopseudomonas denitrificans</name>
    <dbReference type="NCBI Taxonomy" id="1501432"/>
    <lineage>
        <taxon>Bacteria</taxon>
        <taxon>Pseudomonadati</taxon>
        <taxon>Pseudomonadota</taxon>
        <taxon>Gammaproteobacteria</taxon>
        <taxon>Pseudomonadales</taxon>
        <taxon>Pseudomonadaceae</taxon>
        <taxon>Thiopseudomonas</taxon>
    </lineage>
</organism>
<dbReference type="EMBL" id="SNYK01000018">
    <property type="protein sequence ID" value="TDQ34643.1"/>
    <property type="molecule type" value="Genomic_DNA"/>
</dbReference>
<evidence type="ECO:0000259" key="1">
    <source>
        <dbReference type="SMART" id="SM00974"/>
    </source>
</evidence>
<dbReference type="InterPro" id="IPR018306">
    <property type="entry name" value="Phage_T5_Orf172_DNA-bd"/>
</dbReference>